<proteinExistence type="predicted"/>
<reference evidence="1" key="1">
    <citation type="submission" date="2020-02" db="EMBL/GenBank/DDBJ databases">
        <authorList>
            <person name="Meier V. D."/>
        </authorList>
    </citation>
    <scope>NUCLEOTIDE SEQUENCE</scope>
    <source>
        <strain evidence="1">AVDCRST_MAG84</strain>
    </source>
</reference>
<dbReference type="EMBL" id="CADCTZ010000571">
    <property type="protein sequence ID" value="CAA9353666.1"/>
    <property type="molecule type" value="Genomic_DNA"/>
</dbReference>
<name>A0A6J4MBS2_9CYAN</name>
<organism evidence="1">
    <name type="scientific">uncultured Microcoleus sp</name>
    <dbReference type="NCBI Taxonomy" id="259945"/>
    <lineage>
        <taxon>Bacteria</taxon>
        <taxon>Bacillati</taxon>
        <taxon>Cyanobacteriota</taxon>
        <taxon>Cyanophyceae</taxon>
        <taxon>Oscillatoriophycideae</taxon>
        <taxon>Oscillatoriales</taxon>
        <taxon>Microcoleaceae</taxon>
        <taxon>Microcoleus</taxon>
        <taxon>environmental samples</taxon>
    </lineage>
</organism>
<evidence type="ECO:0008006" key="2">
    <source>
        <dbReference type="Google" id="ProtNLM"/>
    </source>
</evidence>
<dbReference type="InterPro" id="IPR010903">
    <property type="entry name" value="DUF1517"/>
</dbReference>
<evidence type="ECO:0000313" key="1">
    <source>
        <dbReference type="EMBL" id="CAA9353666.1"/>
    </source>
</evidence>
<gene>
    <name evidence="1" type="ORF">AVDCRST_MAG84-3004</name>
</gene>
<dbReference type="Pfam" id="PF07466">
    <property type="entry name" value="DUF1517"/>
    <property type="match status" value="1"/>
</dbReference>
<accession>A0A6J4MBS2</accession>
<protein>
    <recommendedName>
        <fullName evidence="2">DUF1517 domain-containing protein</fullName>
    </recommendedName>
</protein>
<sequence length="201" mass="22373">MNAWRDRFNQFTGQTRLAVCRVFVHLTGEEVAPLLGVLNRTARQAIDADGNLAVLGEGLVEICNHLLQYDNYWQAAANEGDVFWNEGEAGDYVDELFTDSAARYLSEPQYSTSVYDKKSPLSLPITRNVVVMLTVAYEGEVPALETDLADISALKVGLKALINLNYQQRLRAVQVHFSPAQLGDELTNDQVLTNFPELIPL</sequence>
<dbReference type="AlphaFoldDB" id="A0A6J4MBS2"/>